<reference evidence="1" key="1">
    <citation type="submission" date="2014-11" db="EMBL/GenBank/DDBJ databases">
        <authorList>
            <person name="Amaro Gonzalez C."/>
        </authorList>
    </citation>
    <scope>NUCLEOTIDE SEQUENCE</scope>
</reference>
<evidence type="ECO:0000313" key="1">
    <source>
        <dbReference type="EMBL" id="JAH59623.1"/>
    </source>
</evidence>
<organism evidence="1">
    <name type="scientific">Anguilla anguilla</name>
    <name type="common">European freshwater eel</name>
    <name type="synonym">Muraena anguilla</name>
    <dbReference type="NCBI Taxonomy" id="7936"/>
    <lineage>
        <taxon>Eukaryota</taxon>
        <taxon>Metazoa</taxon>
        <taxon>Chordata</taxon>
        <taxon>Craniata</taxon>
        <taxon>Vertebrata</taxon>
        <taxon>Euteleostomi</taxon>
        <taxon>Actinopterygii</taxon>
        <taxon>Neopterygii</taxon>
        <taxon>Teleostei</taxon>
        <taxon>Anguilliformes</taxon>
        <taxon>Anguillidae</taxon>
        <taxon>Anguilla</taxon>
    </lineage>
</organism>
<sequence>MVRSRLRLLSGLCSTRRRILRRLHPAMFQWATLLSKAGFRIASGAARARSRTMRTQKWM</sequence>
<dbReference type="AlphaFoldDB" id="A0A0E9U3S7"/>
<accession>A0A0E9U3S7</accession>
<protein>
    <submittedName>
        <fullName evidence="1">Uncharacterized protein</fullName>
    </submittedName>
</protein>
<reference evidence="1" key="2">
    <citation type="journal article" date="2015" name="Fish Shellfish Immunol.">
        <title>Early steps in the European eel (Anguilla anguilla)-Vibrio vulnificus interaction in the gills: Role of the RtxA13 toxin.</title>
        <authorList>
            <person name="Callol A."/>
            <person name="Pajuelo D."/>
            <person name="Ebbesson L."/>
            <person name="Teles M."/>
            <person name="MacKenzie S."/>
            <person name="Amaro C."/>
        </authorList>
    </citation>
    <scope>NUCLEOTIDE SEQUENCE</scope>
</reference>
<proteinExistence type="predicted"/>
<dbReference type="EMBL" id="GBXM01048954">
    <property type="protein sequence ID" value="JAH59623.1"/>
    <property type="molecule type" value="Transcribed_RNA"/>
</dbReference>
<name>A0A0E9U3S7_ANGAN</name>